<reference evidence="1" key="1">
    <citation type="submission" date="2024-12" db="EMBL/GenBank/DDBJ databases">
        <authorList>
            <person name="Wu N."/>
        </authorList>
    </citation>
    <scope>NUCLEOTIDE SEQUENCE</scope>
    <source>
        <strain evidence="1">P15</strain>
    </source>
</reference>
<dbReference type="Proteomes" id="UP001631969">
    <property type="component" value="Unassembled WGS sequence"/>
</dbReference>
<proteinExistence type="predicted"/>
<organism evidence="1 2">
    <name type="scientific">Paenibacillus mesotrionivorans</name>
    <dbReference type="NCBI Taxonomy" id="3160968"/>
    <lineage>
        <taxon>Bacteria</taxon>
        <taxon>Bacillati</taxon>
        <taxon>Bacillota</taxon>
        <taxon>Bacilli</taxon>
        <taxon>Bacillales</taxon>
        <taxon>Paenibacillaceae</taxon>
        <taxon>Paenibacillus</taxon>
    </lineage>
</organism>
<accession>A0ACC7NXW7</accession>
<protein>
    <submittedName>
        <fullName evidence="1">Alpha/beta hydrolase family protein</fullName>
        <ecNumber evidence="1">3.4.-.-</ecNumber>
    </submittedName>
</protein>
<gene>
    <name evidence="1" type="ORF">ACI1P1_15080</name>
</gene>
<evidence type="ECO:0000313" key="1">
    <source>
        <dbReference type="EMBL" id="MFM9329616.1"/>
    </source>
</evidence>
<dbReference type="EMBL" id="JBJURJ010000009">
    <property type="protein sequence ID" value="MFM9329616.1"/>
    <property type="molecule type" value="Genomic_DNA"/>
</dbReference>
<sequence length="271" mass="30323">MELQRIVKTEQADLAVTMHYPSGGGKGETLPLIVFCHGFTGSRIGMDRLFVQAARYFSDAGYLVVRFDYGGCGESTGSYGDGGMEQLVKETRIMLDYTLSFDCVDLSRVTLLGHSLGGAVAVQTAFRDRRVKHLVLWAPVAHPLADIVRIIGQEAHRNIIAAGQTDYLGYTLTDRFLQSLANAHPLQETRQIRGDVLVLHGAEDEVIASDAAHLYQKAFWLRSDGMSDKEILPYADHSFTGQEIRERLFGLTVDWLRIHDPKRGEWNHYVI</sequence>
<dbReference type="EC" id="3.4.-.-" evidence="1"/>
<evidence type="ECO:0000313" key="2">
    <source>
        <dbReference type="Proteomes" id="UP001631969"/>
    </source>
</evidence>
<name>A0ACC7NXW7_9BACL</name>
<keyword evidence="1" id="KW-0378">Hydrolase</keyword>
<comment type="caution">
    <text evidence="1">The sequence shown here is derived from an EMBL/GenBank/DDBJ whole genome shotgun (WGS) entry which is preliminary data.</text>
</comment>
<keyword evidence="2" id="KW-1185">Reference proteome</keyword>